<keyword evidence="2" id="KW-1185">Reference proteome</keyword>
<accession>A0A7W7LCS6</accession>
<gene>
    <name evidence="1" type="ORF">FHS38_003693</name>
</gene>
<dbReference type="EMBL" id="JACHJG010000007">
    <property type="protein sequence ID" value="MBB4887639.1"/>
    <property type="molecule type" value="Genomic_DNA"/>
</dbReference>
<dbReference type="InterPro" id="IPR034660">
    <property type="entry name" value="DinB/YfiT-like"/>
</dbReference>
<protein>
    <recommendedName>
        <fullName evidence="3">DinB superfamily protein</fullName>
    </recommendedName>
</protein>
<proteinExistence type="predicted"/>
<dbReference type="Gene3D" id="1.20.120.450">
    <property type="entry name" value="dinb family like domain"/>
    <property type="match status" value="1"/>
</dbReference>
<dbReference type="AlphaFoldDB" id="A0A7W7LCS6"/>
<dbReference type="Proteomes" id="UP000556436">
    <property type="component" value="Unassembled WGS sequence"/>
</dbReference>
<dbReference type="InterPro" id="IPR007061">
    <property type="entry name" value="MST-like"/>
</dbReference>
<dbReference type="RefSeq" id="WP_184734642.1">
    <property type="nucleotide sequence ID" value="NZ_BMRW01000009.1"/>
</dbReference>
<sequence>MSISTRTFPPLNVDERTTLESWLDFHRATLAHKCAGLSDEQAREASARPSELTLTGLVQHMAEVERTWFRRILTGERVAAVHGTDATPLGPLDLVDGRDVGFEVAEGATLEGALAEWQAEIERARANCAPLSLDATGTFPWSFAPGEPAGAPVSLRWIFVHMIEEYARHNGHADLLRERVDGSTGW</sequence>
<organism evidence="1 2">
    <name type="scientific">Streptomyces netropsis</name>
    <name type="common">Streptoverticillium netropsis</name>
    <dbReference type="NCBI Taxonomy" id="55404"/>
    <lineage>
        <taxon>Bacteria</taxon>
        <taxon>Bacillati</taxon>
        <taxon>Actinomycetota</taxon>
        <taxon>Actinomycetes</taxon>
        <taxon>Kitasatosporales</taxon>
        <taxon>Streptomycetaceae</taxon>
        <taxon>Streptomyces</taxon>
    </lineage>
</organism>
<evidence type="ECO:0000313" key="2">
    <source>
        <dbReference type="Proteomes" id="UP000556436"/>
    </source>
</evidence>
<name>A0A7W7LCS6_STRNE</name>
<evidence type="ECO:0000313" key="1">
    <source>
        <dbReference type="EMBL" id="MBB4887639.1"/>
    </source>
</evidence>
<dbReference type="Pfam" id="PF04978">
    <property type="entry name" value="MST"/>
    <property type="match status" value="1"/>
</dbReference>
<evidence type="ECO:0008006" key="3">
    <source>
        <dbReference type="Google" id="ProtNLM"/>
    </source>
</evidence>
<reference evidence="1 2" key="1">
    <citation type="submission" date="2020-08" db="EMBL/GenBank/DDBJ databases">
        <title>Genomic Encyclopedia of Type Strains, Phase III (KMG-III): the genomes of soil and plant-associated and newly described type strains.</title>
        <authorList>
            <person name="Whitman W."/>
        </authorList>
    </citation>
    <scope>NUCLEOTIDE SEQUENCE [LARGE SCALE GENOMIC DNA]</scope>
    <source>
        <strain evidence="1 2">CECT 3265</strain>
    </source>
</reference>
<dbReference type="SUPFAM" id="SSF109854">
    <property type="entry name" value="DinB/YfiT-like putative metalloenzymes"/>
    <property type="match status" value="1"/>
</dbReference>
<comment type="caution">
    <text evidence="1">The sequence shown here is derived from an EMBL/GenBank/DDBJ whole genome shotgun (WGS) entry which is preliminary data.</text>
</comment>